<protein>
    <recommendedName>
        <fullName evidence="2">PpiC domain-containing protein</fullName>
    </recommendedName>
</protein>
<feature type="domain" description="PpiC" evidence="2">
    <location>
        <begin position="117"/>
        <end position="216"/>
    </location>
</feature>
<dbReference type="PANTHER" id="PTHR47245:SF2">
    <property type="entry name" value="PEPTIDYL-PROLYL CIS-TRANS ISOMERASE HP_0175-RELATED"/>
    <property type="match status" value="1"/>
</dbReference>
<dbReference type="EMBL" id="WHPF01000011">
    <property type="protein sequence ID" value="NNV56843.1"/>
    <property type="molecule type" value="Genomic_DNA"/>
</dbReference>
<dbReference type="InterPro" id="IPR050245">
    <property type="entry name" value="PrsA_foldase"/>
</dbReference>
<sequence>MIKQCIAVLTTAVLYCNAVSSQTLFTYGAKAVNKTEFLQAFNKNPDTTGGRTQKLKEYLDMYINFKLKIQAAKDENLHKSSLYKLESDNFRAQLTDNFINEQADFNGLVEEAFNRSQKDILLAHVFVAVQPGQDSSAAYTQIKLAQAALESGKSFEEAAASFSGDDYTKQTKGLIGYITVFTLPYGIENVVYHLQPGTYSAIYKSNIGYHIFKNVSERPAIGKRKIQQILLATPESFDSTEKKAVALLADSIYTQLNNSASFETLLQKYSAPISNYEASNITEVGVGQYNADFENQVFALAKPGDISLPFTTAYGYNIIKLISISPVNKDDNDVVAKSAIQEKVQQDNRLAVAKDALIQQWMQQANFKAGNYAAANLWAYTDSSLVKGKPLAAFKNITPQTVLFSFTKQNITVANWLQYVTEAKQTGASYDQSSYSDLLQQFIKSNCSSYYREHIEDYNKAIAGQVAEFNEANLLFAVMDKHVWTFAAQDSVGLKKYYAAHKTNYTWQPGIGALVVSAITKEVIDSIAAQLSVNSSNWRNIIARYSNSVSADSSRFENGQLPVKQNIPMQKGFISLPEQNESGDAFTLVYIFDVYPQTAPRNFDDARGMVINDYQQVLEQKWITELKKKYPVKIYDAVLKSL</sequence>
<gene>
    <name evidence="3" type="ORF">GD597_15325</name>
</gene>
<keyword evidence="1" id="KW-0697">Rotamase</keyword>
<name>A0A8J8FH03_9BACT</name>
<feature type="domain" description="PpiC" evidence="2">
    <location>
        <begin position="221"/>
        <end position="323"/>
    </location>
</feature>
<proteinExistence type="predicted"/>
<reference evidence="3" key="1">
    <citation type="submission" date="2019-10" db="EMBL/GenBank/DDBJ databases">
        <title>Draft genome sequence of Panacibacter sp. KCS-6.</title>
        <authorList>
            <person name="Yim K.J."/>
        </authorList>
    </citation>
    <scope>NUCLEOTIDE SEQUENCE</scope>
    <source>
        <strain evidence="3">KCS-6</strain>
    </source>
</reference>
<accession>A0A8J8FH03</accession>
<evidence type="ECO:0000256" key="1">
    <source>
        <dbReference type="PROSITE-ProRule" id="PRU00278"/>
    </source>
</evidence>
<dbReference type="GO" id="GO:0003755">
    <property type="term" value="F:peptidyl-prolyl cis-trans isomerase activity"/>
    <property type="evidence" value="ECO:0007669"/>
    <property type="project" value="UniProtKB-KW"/>
</dbReference>
<dbReference type="SUPFAM" id="SSF54534">
    <property type="entry name" value="FKBP-like"/>
    <property type="match status" value="2"/>
</dbReference>
<dbReference type="PANTHER" id="PTHR47245">
    <property type="entry name" value="PEPTIDYLPROLYL ISOMERASE"/>
    <property type="match status" value="1"/>
</dbReference>
<dbReference type="AlphaFoldDB" id="A0A8J8FH03"/>
<evidence type="ECO:0000259" key="2">
    <source>
        <dbReference type="PROSITE" id="PS50198"/>
    </source>
</evidence>
<evidence type="ECO:0000313" key="3">
    <source>
        <dbReference type="EMBL" id="NNV56843.1"/>
    </source>
</evidence>
<dbReference type="RefSeq" id="WP_171608787.1">
    <property type="nucleotide sequence ID" value="NZ_WHPF01000011.1"/>
</dbReference>
<evidence type="ECO:0000313" key="4">
    <source>
        <dbReference type="Proteomes" id="UP000598971"/>
    </source>
</evidence>
<keyword evidence="4" id="KW-1185">Reference proteome</keyword>
<dbReference type="Pfam" id="PF00639">
    <property type="entry name" value="Rotamase"/>
    <property type="match status" value="2"/>
</dbReference>
<dbReference type="PROSITE" id="PS50198">
    <property type="entry name" value="PPIC_PPIASE_2"/>
    <property type="match status" value="2"/>
</dbReference>
<dbReference type="InterPro" id="IPR046357">
    <property type="entry name" value="PPIase_dom_sf"/>
</dbReference>
<dbReference type="Gene3D" id="3.10.50.40">
    <property type="match status" value="2"/>
</dbReference>
<keyword evidence="1" id="KW-0413">Isomerase</keyword>
<dbReference type="InterPro" id="IPR000297">
    <property type="entry name" value="PPIase_PpiC"/>
</dbReference>
<dbReference type="Proteomes" id="UP000598971">
    <property type="component" value="Unassembled WGS sequence"/>
</dbReference>
<organism evidence="3 4">
    <name type="scientific">Limnovirga soli</name>
    <dbReference type="NCBI Taxonomy" id="2656915"/>
    <lineage>
        <taxon>Bacteria</taxon>
        <taxon>Pseudomonadati</taxon>
        <taxon>Bacteroidota</taxon>
        <taxon>Chitinophagia</taxon>
        <taxon>Chitinophagales</taxon>
        <taxon>Chitinophagaceae</taxon>
        <taxon>Limnovirga</taxon>
    </lineage>
</organism>
<comment type="caution">
    <text evidence="3">The sequence shown here is derived from an EMBL/GenBank/DDBJ whole genome shotgun (WGS) entry which is preliminary data.</text>
</comment>